<evidence type="ECO:0000313" key="1">
    <source>
        <dbReference type="EMBL" id="KAE9987570.1"/>
    </source>
</evidence>
<accession>A0A8H3VGL6</accession>
<evidence type="ECO:0000313" key="2">
    <source>
        <dbReference type="Proteomes" id="UP000447873"/>
    </source>
</evidence>
<protein>
    <submittedName>
        <fullName evidence="1">Uncharacterized protein</fullName>
    </submittedName>
</protein>
<dbReference type="EMBL" id="WNWS01000016">
    <property type="protein sequence ID" value="KAE9987570.1"/>
    <property type="molecule type" value="Genomic_DNA"/>
</dbReference>
<gene>
    <name evidence="1" type="ORF">EG328_002211</name>
</gene>
<dbReference type="AlphaFoldDB" id="A0A8H3VGL6"/>
<sequence>MANVQNQVPTYIIRHSLDATAPQTLPPGISQYTIDSTITQATNYTYPRPTLSIRIYNGPRPHTTIVLGHENKSLHLHVIDGKEKYAEAMAVMERTVRCGWYRRVDVVKIPFGEGGGETLVKKWISLVDGREVVVERGVWGRCPVREGVAWW</sequence>
<reference evidence="1 2" key="1">
    <citation type="submission" date="2018-12" db="EMBL/GenBank/DDBJ databases">
        <title>Venturia inaequalis Genome Resource.</title>
        <authorList>
            <person name="Lichtner F.J."/>
        </authorList>
    </citation>
    <scope>NUCLEOTIDE SEQUENCE [LARGE SCALE GENOMIC DNA]</scope>
    <source>
        <strain evidence="1 2">120213</strain>
    </source>
</reference>
<comment type="caution">
    <text evidence="1">The sequence shown here is derived from an EMBL/GenBank/DDBJ whole genome shotgun (WGS) entry which is preliminary data.</text>
</comment>
<dbReference type="Proteomes" id="UP000447873">
    <property type="component" value="Unassembled WGS sequence"/>
</dbReference>
<proteinExistence type="predicted"/>
<organism evidence="1 2">
    <name type="scientific">Venturia inaequalis</name>
    <name type="common">Apple scab fungus</name>
    <dbReference type="NCBI Taxonomy" id="5025"/>
    <lineage>
        <taxon>Eukaryota</taxon>
        <taxon>Fungi</taxon>
        <taxon>Dikarya</taxon>
        <taxon>Ascomycota</taxon>
        <taxon>Pezizomycotina</taxon>
        <taxon>Dothideomycetes</taxon>
        <taxon>Pleosporomycetidae</taxon>
        <taxon>Venturiales</taxon>
        <taxon>Venturiaceae</taxon>
        <taxon>Venturia</taxon>
    </lineage>
</organism>
<name>A0A8H3VGL6_VENIN</name>